<organism evidence="2 3">
    <name type="scientific">Stephanodiscus triporus</name>
    <dbReference type="NCBI Taxonomy" id="2934178"/>
    <lineage>
        <taxon>Eukaryota</taxon>
        <taxon>Sar</taxon>
        <taxon>Stramenopiles</taxon>
        <taxon>Ochrophyta</taxon>
        <taxon>Bacillariophyta</taxon>
        <taxon>Coscinodiscophyceae</taxon>
        <taxon>Thalassiosirophycidae</taxon>
        <taxon>Stephanodiscales</taxon>
        <taxon>Stephanodiscaceae</taxon>
        <taxon>Stephanodiscus</taxon>
    </lineage>
</organism>
<reference evidence="2 3" key="1">
    <citation type="submission" date="2024-10" db="EMBL/GenBank/DDBJ databases">
        <title>Updated reference genomes for cyclostephanoid diatoms.</title>
        <authorList>
            <person name="Roberts W.R."/>
            <person name="Alverson A.J."/>
        </authorList>
    </citation>
    <scope>NUCLEOTIDE SEQUENCE [LARGE SCALE GENOMIC DNA]</scope>
    <source>
        <strain evidence="2 3">AJA276-08</strain>
    </source>
</reference>
<evidence type="ECO:0000313" key="3">
    <source>
        <dbReference type="Proteomes" id="UP001530315"/>
    </source>
</evidence>
<protein>
    <recommendedName>
        <fullName evidence="4">Endonuclease/exonuclease/phosphatase domain-containing protein</fullName>
    </recommendedName>
</protein>
<dbReference type="InterPro" id="IPR036691">
    <property type="entry name" value="Endo/exonu/phosph_ase_sf"/>
</dbReference>
<evidence type="ECO:0000313" key="2">
    <source>
        <dbReference type="EMBL" id="KAL3765136.1"/>
    </source>
</evidence>
<keyword evidence="3" id="KW-1185">Reference proteome</keyword>
<accession>A0ABD3MM54</accession>
<feature type="region of interest" description="Disordered" evidence="1">
    <location>
        <begin position="107"/>
        <end position="141"/>
    </location>
</feature>
<feature type="compositionally biased region" description="Basic and acidic residues" evidence="1">
    <location>
        <begin position="504"/>
        <end position="535"/>
    </location>
</feature>
<dbReference type="PANTHER" id="PTHR12121">
    <property type="entry name" value="CARBON CATABOLITE REPRESSOR PROTEIN 4"/>
    <property type="match status" value="1"/>
</dbReference>
<feature type="compositionally biased region" description="Basic and acidic residues" evidence="1">
    <location>
        <begin position="132"/>
        <end position="141"/>
    </location>
</feature>
<evidence type="ECO:0000256" key="1">
    <source>
        <dbReference type="SAM" id="MobiDB-lite"/>
    </source>
</evidence>
<sequence length="624" mass="69650">MQEEVGREEMMPAANIPVCPQGTSMSSTAGDKLSVASFNLLAPLYIRPVDQRTGKVQPFASFDWISDEDSDRILGNECRLPKLLRRLLACGCDFICVQELQLERGGDDAEEASSSSRRGRQQQRPAKGKRSRKEDCDVGDDVRIPESSRRQFVLPKWIAPLIESSVIGDDDGPYKIILPPQAELEKIAERNRRVMLADVAITNAIFYKSGRWSPSRIAPSEGVVNTTTCVVRAFFPADNDERGGGGGGGGNARTDDPIAIASVHLDARSEERRVQQLRQCIEGSLSFSTTPYPPPCIIAGDYNSELFDGSCIGAFLGRDDDECDHPSGADDECASRTTTRAAHPVDGGVIAARSSGGRTRECASALRLPSAAFPSTEQSRAWDELHDSVGRFVRLHDLALRRIDTGCTRAAYDHDDDPSRASDGGDRRTMAQWHLDHILYTPSTLMPLVRWTTLDDDEHSRTVGLPNEHVPTDHLPIAAAFERRAHPRLCEDSMRALIESMDDIESRHNSELKSKEDEIDRRRAELEKQRAKEDVSESTDMESMRSGKDKRKKKGPPPTEMIEHIRSSRAAVKELKSRQRTERQEFVDEVGILERMVMRHLLRGNHFTCSQWIEHGRPKCAQNE</sequence>
<dbReference type="AlphaFoldDB" id="A0ABD3MM54"/>
<dbReference type="Gene3D" id="3.60.10.10">
    <property type="entry name" value="Endonuclease/exonuclease/phosphatase"/>
    <property type="match status" value="2"/>
</dbReference>
<dbReference type="PANTHER" id="PTHR12121:SF37">
    <property type="entry name" value="2',5'-PHOSPHODIESTERASE 12"/>
    <property type="match status" value="1"/>
</dbReference>
<feature type="compositionally biased region" description="Basic residues" evidence="1">
    <location>
        <begin position="117"/>
        <end position="131"/>
    </location>
</feature>
<dbReference type="InterPro" id="IPR050410">
    <property type="entry name" value="CCR4/nocturin_mRNA_transcr"/>
</dbReference>
<dbReference type="EMBL" id="JALLAZ020001758">
    <property type="protein sequence ID" value="KAL3765136.1"/>
    <property type="molecule type" value="Genomic_DNA"/>
</dbReference>
<proteinExistence type="predicted"/>
<evidence type="ECO:0008006" key="4">
    <source>
        <dbReference type="Google" id="ProtNLM"/>
    </source>
</evidence>
<comment type="caution">
    <text evidence="2">The sequence shown here is derived from an EMBL/GenBank/DDBJ whole genome shotgun (WGS) entry which is preliminary data.</text>
</comment>
<feature type="region of interest" description="Disordered" evidence="1">
    <location>
        <begin position="501"/>
        <end position="561"/>
    </location>
</feature>
<name>A0ABD3MM54_9STRA</name>
<dbReference type="SUPFAM" id="SSF56219">
    <property type="entry name" value="DNase I-like"/>
    <property type="match status" value="1"/>
</dbReference>
<dbReference type="Proteomes" id="UP001530315">
    <property type="component" value="Unassembled WGS sequence"/>
</dbReference>
<gene>
    <name evidence="2" type="ORF">ACHAW5_000805</name>
</gene>